<dbReference type="Pfam" id="PF13937">
    <property type="entry name" value="DUF4212"/>
    <property type="match status" value="1"/>
</dbReference>
<dbReference type="InterPro" id="IPR019886">
    <property type="entry name" value="Na_symporter_ssu"/>
</dbReference>
<dbReference type="RefSeq" id="WP_185676347.1">
    <property type="nucleotide sequence ID" value="NZ_JACHVB010000035.1"/>
</dbReference>
<gene>
    <name evidence="3" type="ORF">H5P28_14100</name>
</gene>
<dbReference type="AlphaFoldDB" id="A0A842HIH7"/>
<keyword evidence="1" id="KW-1133">Transmembrane helix</keyword>
<accession>A0A842HIH7</accession>
<dbReference type="EMBL" id="JACHVB010000035">
    <property type="protein sequence ID" value="MBC2595396.1"/>
    <property type="molecule type" value="Genomic_DNA"/>
</dbReference>
<reference evidence="3 4" key="1">
    <citation type="submission" date="2020-07" db="EMBL/GenBank/DDBJ databases">
        <authorList>
            <person name="Feng X."/>
        </authorList>
    </citation>
    <scope>NUCLEOTIDE SEQUENCE [LARGE SCALE GENOMIC DNA]</scope>
    <source>
        <strain evidence="3 4">JCM31066</strain>
    </source>
</reference>
<feature type="domain" description="Sodium symporter small subunit" evidence="2">
    <location>
        <begin position="19"/>
        <end position="96"/>
    </location>
</feature>
<evidence type="ECO:0000259" key="2">
    <source>
        <dbReference type="Pfam" id="PF13937"/>
    </source>
</evidence>
<name>A0A842HIH7_9BACT</name>
<organism evidence="3 4">
    <name type="scientific">Ruficoccus amylovorans</name>
    <dbReference type="NCBI Taxonomy" id="1804625"/>
    <lineage>
        <taxon>Bacteria</taxon>
        <taxon>Pseudomonadati</taxon>
        <taxon>Verrucomicrobiota</taxon>
        <taxon>Opitutia</taxon>
        <taxon>Puniceicoccales</taxon>
        <taxon>Cerasicoccaceae</taxon>
        <taxon>Ruficoccus</taxon>
    </lineage>
</organism>
<keyword evidence="4" id="KW-1185">Reference proteome</keyword>
<proteinExistence type="predicted"/>
<evidence type="ECO:0000313" key="4">
    <source>
        <dbReference type="Proteomes" id="UP000546464"/>
    </source>
</evidence>
<keyword evidence="1" id="KW-0472">Membrane</keyword>
<evidence type="ECO:0000256" key="1">
    <source>
        <dbReference type="SAM" id="Phobius"/>
    </source>
</evidence>
<sequence>MSDTPDPLSSRGRRQALLRAYWHKNLLLMGGCLTLWALAGLGCGVLWANWLNQWNLPGTGYPLGFWFAHQGAIIVFVLTILFYALVMNRLDKKHEVELARLLSEGGPQ</sequence>
<dbReference type="NCBIfam" id="TIGR03647">
    <property type="entry name" value="Na_symport_sm"/>
    <property type="match status" value="1"/>
</dbReference>
<comment type="caution">
    <text evidence="3">The sequence shown here is derived from an EMBL/GenBank/DDBJ whole genome shotgun (WGS) entry which is preliminary data.</text>
</comment>
<feature type="transmembrane region" description="Helical" evidence="1">
    <location>
        <begin position="67"/>
        <end position="86"/>
    </location>
</feature>
<feature type="transmembrane region" description="Helical" evidence="1">
    <location>
        <begin position="26"/>
        <end position="47"/>
    </location>
</feature>
<keyword evidence="1" id="KW-0812">Transmembrane</keyword>
<evidence type="ECO:0000313" key="3">
    <source>
        <dbReference type="EMBL" id="MBC2595396.1"/>
    </source>
</evidence>
<dbReference type="Proteomes" id="UP000546464">
    <property type="component" value="Unassembled WGS sequence"/>
</dbReference>
<protein>
    <submittedName>
        <fullName evidence="3">DUF4212 domain-containing protein</fullName>
    </submittedName>
</protein>